<feature type="chain" id="PRO_5045761952" evidence="1">
    <location>
        <begin position="22"/>
        <end position="580"/>
    </location>
</feature>
<evidence type="ECO:0000256" key="1">
    <source>
        <dbReference type="SAM" id="SignalP"/>
    </source>
</evidence>
<dbReference type="RefSeq" id="WP_289401029.1">
    <property type="nucleotide sequence ID" value="NZ_JAQIBC010000001.1"/>
</dbReference>
<organism evidence="2 3">
    <name type="scientific">Sulfurovum xiamenensis</name>
    <dbReference type="NCBI Taxonomy" id="3019066"/>
    <lineage>
        <taxon>Bacteria</taxon>
        <taxon>Pseudomonadati</taxon>
        <taxon>Campylobacterota</taxon>
        <taxon>Epsilonproteobacteria</taxon>
        <taxon>Campylobacterales</taxon>
        <taxon>Sulfurovaceae</taxon>
        <taxon>Sulfurovum</taxon>
    </lineage>
</organism>
<evidence type="ECO:0000313" key="2">
    <source>
        <dbReference type="EMBL" id="MDM5262867.1"/>
    </source>
</evidence>
<proteinExistence type="predicted"/>
<dbReference type="PROSITE" id="PS51257">
    <property type="entry name" value="PROKAR_LIPOPROTEIN"/>
    <property type="match status" value="1"/>
</dbReference>
<keyword evidence="1" id="KW-0732">Signal</keyword>
<feature type="signal peptide" evidence="1">
    <location>
        <begin position="1"/>
        <end position="21"/>
    </location>
</feature>
<reference evidence="2" key="1">
    <citation type="submission" date="2023-01" db="EMBL/GenBank/DDBJ databases">
        <title>Sulfurovum sp. XTW-4 genome assembly.</title>
        <authorList>
            <person name="Wang J."/>
        </authorList>
    </citation>
    <scope>NUCLEOTIDE SEQUENCE</scope>
    <source>
        <strain evidence="2">XTW-4</strain>
    </source>
</reference>
<evidence type="ECO:0000313" key="3">
    <source>
        <dbReference type="Proteomes" id="UP001169066"/>
    </source>
</evidence>
<dbReference type="Pfam" id="PF10096">
    <property type="entry name" value="DUF2334"/>
    <property type="match status" value="1"/>
</dbReference>
<keyword evidence="3" id="KW-1185">Reference proteome</keyword>
<dbReference type="Proteomes" id="UP001169066">
    <property type="component" value="Unassembled WGS sequence"/>
</dbReference>
<protein>
    <submittedName>
        <fullName evidence="2">DUF2334 domain-containing protein</fullName>
    </submittedName>
</protein>
<dbReference type="InterPro" id="IPR018763">
    <property type="entry name" value="DUF2334"/>
</dbReference>
<gene>
    <name evidence="2" type="ORF">PF327_01520</name>
</gene>
<sequence length="580" mass="65862">MKRVFKFGTLLMYLLFFVSCGGGGGGSGVTTPPADPDPAPIALPLPSNNPPLQNVLIVYDTAGPYGEQGKINALLLENLLGHFDLNITSKPADTYISNEIIDKNITTVFYLGTTFDVLGYYANGSNEYNSYMNFYKDTATQNKTVVWINYNLDLLETEWDANATNWGVSTFEESTGFTSFGTDTDYNRVWYKNTELYKGVIPFATPGADTTNCYNEGNNTYACALELNTILISNENKTTIFAETNSTFNLSISNEPYITQSGNFWFVGDIPFTYMSEEDRYLAFADLLHDMLGIDHNEVHKAIMRLEDVNAETNPSDLTAIADYMQSKNIPFNVATIPQYEDPFGVYHNGLDTTIKLYESPIGEKLKEYYFERRIDIVQHGFTHQLYDYINPYNGVTADDFEFMIVTDLNNDGNYTYVGPSENDDGAWAKQRIIDGRTILDVVSIQAFAWEAPHYMAGPDHYRAIKEVYPIQYSRLIYYPDESDKSKFVGQFYPYIIRKDTYGYYVIPENIHNIEDAPNEGYRTITSTDIIRFSKKLKVVRDAVASFYYHPYLGTDELSKIIPGLRNEGYEFVRATSLVE</sequence>
<dbReference type="EMBL" id="JAQIBC010000001">
    <property type="protein sequence ID" value="MDM5262867.1"/>
    <property type="molecule type" value="Genomic_DNA"/>
</dbReference>
<name>A0ABT7QQ30_9BACT</name>
<accession>A0ABT7QQ30</accession>
<comment type="caution">
    <text evidence="2">The sequence shown here is derived from an EMBL/GenBank/DDBJ whole genome shotgun (WGS) entry which is preliminary data.</text>
</comment>